<dbReference type="Gene3D" id="1.10.4030.10">
    <property type="entry name" value="Porin chaperone SurA, peptide-binding domain"/>
    <property type="match status" value="1"/>
</dbReference>
<dbReference type="EMBL" id="LT960614">
    <property type="protein sequence ID" value="SON55961.1"/>
    <property type="molecule type" value="Genomic_DNA"/>
</dbReference>
<dbReference type="SUPFAM" id="SSF109998">
    <property type="entry name" value="Triger factor/SurA peptide-binding domain-like"/>
    <property type="match status" value="1"/>
</dbReference>
<dbReference type="AlphaFoldDB" id="A0A2C9D883"/>
<keyword evidence="6" id="KW-1185">Reference proteome</keyword>
<accession>A0A2C9D883</accession>
<evidence type="ECO:0000256" key="1">
    <source>
        <dbReference type="ARBA" id="ARBA00022729"/>
    </source>
</evidence>
<keyword evidence="2" id="KW-0697">Rotamase</keyword>
<dbReference type="InterPro" id="IPR015391">
    <property type="entry name" value="SurA_N"/>
</dbReference>
<keyword evidence="5" id="KW-0413">Isomerase</keyword>
<evidence type="ECO:0000256" key="2">
    <source>
        <dbReference type="ARBA" id="ARBA00023110"/>
    </source>
</evidence>
<dbReference type="InterPro" id="IPR050280">
    <property type="entry name" value="OMP_Chaperone_SurA"/>
</dbReference>
<feature type="domain" description="SurA N-terminal" evidence="4">
    <location>
        <begin position="63"/>
        <end position="167"/>
    </location>
</feature>
<dbReference type="EC" id="5.2.1.8" evidence="5"/>
<evidence type="ECO:0000313" key="5">
    <source>
        <dbReference type="EMBL" id="SON55961.1"/>
    </source>
</evidence>
<gene>
    <name evidence="5" type="primary">surA</name>
    <name evidence="5" type="ORF">HDIA_2420</name>
</gene>
<keyword evidence="1" id="KW-0732">Signal</keyword>
<dbReference type="Pfam" id="PF09312">
    <property type="entry name" value="SurA_N"/>
    <property type="match status" value="1"/>
</dbReference>
<protein>
    <submittedName>
        <fullName evidence="5">Peptidyl-prolyl cis-trans isomerase SurA</fullName>
        <ecNumber evidence="5">5.2.1.8</ecNumber>
    </submittedName>
</protein>
<evidence type="ECO:0000256" key="3">
    <source>
        <dbReference type="SAM" id="MobiDB-lite"/>
    </source>
</evidence>
<dbReference type="RefSeq" id="WP_099556401.1">
    <property type="nucleotide sequence ID" value="NZ_LT960614.1"/>
</dbReference>
<name>A0A2C9D883_9HYPH</name>
<proteinExistence type="predicted"/>
<reference evidence="6" key="1">
    <citation type="submission" date="2017-09" db="EMBL/GenBank/DDBJ databases">
        <title>Genome sequence of Nannocystis excedens DSM 71.</title>
        <authorList>
            <person name="Blom J."/>
        </authorList>
    </citation>
    <scope>NUCLEOTIDE SEQUENCE [LARGE SCALE GENOMIC DNA]</scope>
    <source>
        <strain evidence="6">type strain: E19</strain>
    </source>
</reference>
<evidence type="ECO:0000313" key="6">
    <source>
        <dbReference type="Proteomes" id="UP000223606"/>
    </source>
</evidence>
<dbReference type="PANTHER" id="PTHR47637:SF1">
    <property type="entry name" value="CHAPERONE SURA"/>
    <property type="match status" value="1"/>
</dbReference>
<dbReference type="InterPro" id="IPR027304">
    <property type="entry name" value="Trigger_fact/SurA_dom_sf"/>
</dbReference>
<dbReference type="PANTHER" id="PTHR47637">
    <property type="entry name" value="CHAPERONE SURA"/>
    <property type="match status" value="1"/>
</dbReference>
<feature type="region of interest" description="Disordered" evidence="3">
    <location>
        <begin position="1"/>
        <end position="28"/>
    </location>
</feature>
<sequence>MTYDLPADPALLNRPNGGQTGSIERSSAVRSPMRKTIVAAACLLAMAFAASPEPSFAAGGIKVIVNDTAITDYDIAQRTRLYVISQKLSQGAAQKAAMDELIDEALHLQTAKRMGISVPDAEVDSAIATIAGRSNLTTAQFSKAVAQAGLNISTLRDRIKGQLIWGRIVRGQLQRKIKSEKSDFIAQLNASEKNGTSGTADDYILQRVIFTLKKGASKGEIAQRTQEAQQLRARFRSCDAGLETARSIREVAVLNIGRRLAGELPEDVAQRVRDTPVGQLTAPQVTSTGIELYAVCGKEQVSGQAAAAATSFDADALNAQGQEISDKLTRELRQSANIVYR</sequence>
<organism evidence="5 6">
    <name type="scientific">Hartmannibacter diazotrophicus</name>
    <dbReference type="NCBI Taxonomy" id="1482074"/>
    <lineage>
        <taxon>Bacteria</taxon>
        <taxon>Pseudomonadati</taxon>
        <taxon>Pseudomonadota</taxon>
        <taxon>Alphaproteobacteria</taxon>
        <taxon>Hyphomicrobiales</taxon>
        <taxon>Pleomorphomonadaceae</taxon>
        <taxon>Hartmannibacter</taxon>
    </lineage>
</organism>
<dbReference type="GO" id="GO:0003755">
    <property type="term" value="F:peptidyl-prolyl cis-trans isomerase activity"/>
    <property type="evidence" value="ECO:0007669"/>
    <property type="project" value="UniProtKB-KW"/>
</dbReference>
<dbReference type="Proteomes" id="UP000223606">
    <property type="component" value="Chromosome 1"/>
</dbReference>
<evidence type="ECO:0000259" key="4">
    <source>
        <dbReference type="Pfam" id="PF09312"/>
    </source>
</evidence>
<dbReference type="KEGG" id="hdi:HDIA_2420"/>
<dbReference type="OrthoDB" id="9791746at2"/>